<dbReference type="SMART" id="SM00360">
    <property type="entry name" value="RRM"/>
    <property type="match status" value="1"/>
</dbReference>
<dbReference type="PROSITE" id="PS50102">
    <property type="entry name" value="RRM"/>
    <property type="match status" value="1"/>
</dbReference>
<dbReference type="AlphaFoldDB" id="A0AAV5RVV9"/>
<dbReference type="Pfam" id="PF00076">
    <property type="entry name" value="RRM_1"/>
    <property type="match status" value="1"/>
</dbReference>
<feature type="domain" description="RRM" evidence="3">
    <location>
        <begin position="33"/>
        <end position="111"/>
    </location>
</feature>
<name>A0AAV5RVV9_MAUHU</name>
<protein>
    <submittedName>
        <fullName evidence="4">U2 snRNP complex subunit</fullName>
    </submittedName>
</protein>
<keyword evidence="1 2" id="KW-0694">RNA-binding</keyword>
<organism evidence="4 5">
    <name type="scientific">Maudiozyma humilis</name>
    <name type="common">Sour dough yeast</name>
    <name type="synonym">Kazachstania humilis</name>
    <dbReference type="NCBI Taxonomy" id="51915"/>
    <lineage>
        <taxon>Eukaryota</taxon>
        <taxon>Fungi</taxon>
        <taxon>Dikarya</taxon>
        <taxon>Ascomycota</taxon>
        <taxon>Saccharomycotina</taxon>
        <taxon>Saccharomycetes</taxon>
        <taxon>Saccharomycetales</taxon>
        <taxon>Saccharomycetaceae</taxon>
        <taxon>Maudiozyma</taxon>
    </lineage>
</organism>
<gene>
    <name evidence="4" type="ORF">DAKH74_023850</name>
</gene>
<dbReference type="SUPFAM" id="SSF54928">
    <property type="entry name" value="RNA-binding domain, RBD"/>
    <property type="match status" value="1"/>
</dbReference>
<dbReference type="Proteomes" id="UP001377567">
    <property type="component" value="Unassembled WGS sequence"/>
</dbReference>
<dbReference type="PANTHER" id="PTHR45880:SF1">
    <property type="entry name" value="RNA-BINDING MOTIF PROTEIN, X-LINKED 2"/>
    <property type="match status" value="1"/>
</dbReference>
<evidence type="ECO:0000313" key="5">
    <source>
        <dbReference type="Proteomes" id="UP001377567"/>
    </source>
</evidence>
<reference evidence="4 5" key="1">
    <citation type="journal article" date="2023" name="Elife">
        <title>Identification of key yeast species and microbe-microbe interactions impacting larval growth of Drosophila in the wild.</title>
        <authorList>
            <person name="Mure A."/>
            <person name="Sugiura Y."/>
            <person name="Maeda R."/>
            <person name="Honda K."/>
            <person name="Sakurai N."/>
            <person name="Takahashi Y."/>
            <person name="Watada M."/>
            <person name="Katoh T."/>
            <person name="Gotoh A."/>
            <person name="Gotoh Y."/>
            <person name="Taniguchi I."/>
            <person name="Nakamura K."/>
            <person name="Hayashi T."/>
            <person name="Katayama T."/>
            <person name="Uemura T."/>
            <person name="Hattori Y."/>
        </authorList>
    </citation>
    <scope>NUCLEOTIDE SEQUENCE [LARGE SCALE GENOMIC DNA]</scope>
    <source>
        <strain evidence="4 5">KH-74</strain>
    </source>
</reference>
<evidence type="ECO:0000313" key="4">
    <source>
        <dbReference type="EMBL" id="GMM55769.1"/>
    </source>
</evidence>
<dbReference type="Gene3D" id="3.30.70.330">
    <property type="match status" value="1"/>
</dbReference>
<dbReference type="GO" id="GO:0071013">
    <property type="term" value="C:catalytic step 2 spliceosome"/>
    <property type="evidence" value="ECO:0007669"/>
    <property type="project" value="TreeGrafter"/>
</dbReference>
<dbReference type="PANTHER" id="PTHR45880">
    <property type="entry name" value="RNA-BINDING MOTIF PROTEIN, X-LINKED 2"/>
    <property type="match status" value="1"/>
</dbReference>
<dbReference type="EMBL" id="BTGD01000006">
    <property type="protein sequence ID" value="GMM55769.1"/>
    <property type="molecule type" value="Genomic_DNA"/>
</dbReference>
<dbReference type="InterPro" id="IPR045844">
    <property type="entry name" value="RRM_Ist3-like"/>
</dbReference>
<dbReference type="GO" id="GO:0003723">
    <property type="term" value="F:RNA binding"/>
    <property type="evidence" value="ECO:0007669"/>
    <property type="project" value="UniProtKB-UniRule"/>
</dbReference>
<sequence length="134" mass="15425">MSRQTTQRINEQELAQGILDPAQSWHHDFRDQSYVYIGNLNRSLTEGDILTVFSQYGIPTDVYLVRDRTTGDSRGFCYLQYEDQRSAVLAVDNLNGAKVGGRAIQVDHAWYEPRDDMDEYREAVKSELQKDMAT</sequence>
<dbReference type="GO" id="GO:0071011">
    <property type="term" value="C:precatalytic spliceosome"/>
    <property type="evidence" value="ECO:0007669"/>
    <property type="project" value="TreeGrafter"/>
</dbReference>
<accession>A0AAV5RVV9</accession>
<evidence type="ECO:0000259" key="3">
    <source>
        <dbReference type="PROSITE" id="PS50102"/>
    </source>
</evidence>
<evidence type="ECO:0000256" key="2">
    <source>
        <dbReference type="PROSITE-ProRule" id="PRU00176"/>
    </source>
</evidence>
<dbReference type="GO" id="GO:0005686">
    <property type="term" value="C:U2 snRNP"/>
    <property type="evidence" value="ECO:0007669"/>
    <property type="project" value="TreeGrafter"/>
</dbReference>
<dbReference type="InterPro" id="IPR051847">
    <property type="entry name" value="RNA_proc/Spliceosome_comp"/>
</dbReference>
<proteinExistence type="predicted"/>
<dbReference type="CDD" id="cd12411">
    <property type="entry name" value="RRM_ist3_like"/>
    <property type="match status" value="1"/>
</dbReference>
<dbReference type="InterPro" id="IPR000504">
    <property type="entry name" value="RRM_dom"/>
</dbReference>
<keyword evidence="5" id="KW-1185">Reference proteome</keyword>
<dbReference type="GO" id="GO:0000398">
    <property type="term" value="P:mRNA splicing, via spliceosome"/>
    <property type="evidence" value="ECO:0007669"/>
    <property type="project" value="InterPro"/>
</dbReference>
<comment type="caution">
    <text evidence="4">The sequence shown here is derived from an EMBL/GenBank/DDBJ whole genome shotgun (WGS) entry which is preliminary data.</text>
</comment>
<dbReference type="InterPro" id="IPR035979">
    <property type="entry name" value="RBD_domain_sf"/>
</dbReference>
<evidence type="ECO:0000256" key="1">
    <source>
        <dbReference type="ARBA" id="ARBA00022884"/>
    </source>
</evidence>
<dbReference type="InterPro" id="IPR012677">
    <property type="entry name" value="Nucleotide-bd_a/b_plait_sf"/>
</dbReference>